<protein>
    <submittedName>
        <fullName evidence="2">Uncharacterized protein</fullName>
    </submittedName>
</protein>
<feature type="transmembrane region" description="Helical" evidence="1">
    <location>
        <begin position="12"/>
        <end position="36"/>
    </location>
</feature>
<evidence type="ECO:0000313" key="3">
    <source>
        <dbReference type="Proteomes" id="UP000679992"/>
    </source>
</evidence>
<proteinExistence type="predicted"/>
<keyword evidence="1" id="KW-0472">Membrane</keyword>
<feature type="transmembrane region" description="Helical" evidence="1">
    <location>
        <begin position="48"/>
        <end position="68"/>
    </location>
</feature>
<comment type="caution">
    <text evidence="2">The sequence shown here is derived from an EMBL/GenBank/DDBJ whole genome shotgun (WGS) entry which is preliminary data.</text>
</comment>
<name>A0ABQ4M8Y9_9BACL</name>
<feature type="transmembrane region" description="Helical" evidence="1">
    <location>
        <begin position="150"/>
        <end position="171"/>
    </location>
</feature>
<organism evidence="2 3">
    <name type="scientific">Paenibacillus vini</name>
    <dbReference type="NCBI Taxonomy" id="1476024"/>
    <lineage>
        <taxon>Bacteria</taxon>
        <taxon>Bacillati</taxon>
        <taxon>Bacillota</taxon>
        <taxon>Bacilli</taxon>
        <taxon>Bacillales</taxon>
        <taxon>Paenibacillaceae</taxon>
        <taxon>Paenibacillus</taxon>
    </lineage>
</organism>
<feature type="transmembrane region" description="Helical" evidence="1">
    <location>
        <begin position="125"/>
        <end position="144"/>
    </location>
</feature>
<dbReference type="EMBL" id="BOSL01000003">
    <property type="protein sequence ID" value="GIP52417.1"/>
    <property type="molecule type" value="Genomic_DNA"/>
</dbReference>
<keyword evidence="1" id="KW-1133">Transmembrane helix</keyword>
<evidence type="ECO:0000313" key="2">
    <source>
        <dbReference type="EMBL" id="GIP52417.1"/>
    </source>
</evidence>
<reference evidence="2 3" key="1">
    <citation type="submission" date="2021-03" db="EMBL/GenBank/DDBJ databases">
        <title>Antimicrobial resistance genes in bacteria isolated from Japanese honey, and their potential for conferring macrolide and lincosamide resistance in the American foulbrood pathogen Paenibacillus larvae.</title>
        <authorList>
            <person name="Okamoto M."/>
            <person name="Kumagai M."/>
            <person name="Kanamori H."/>
            <person name="Takamatsu D."/>
        </authorList>
    </citation>
    <scope>NUCLEOTIDE SEQUENCE [LARGE SCALE GENOMIC DNA]</scope>
    <source>
        <strain evidence="2 3">J42TS3</strain>
    </source>
</reference>
<sequence>MKTLFYRIGYGMVFVIFNIRVVVDLLPNVIGYLMILSALSELRKKEHSFTLGMWASLALSVISIPSFFQAHELHLNQPVLSLNFLLVLNLAETLLQWVLIYSICDGSFKLASIRGKGDLASSIRFRWRFYFGCSALYMIAYPFVLNTQEVAVVLFSSVATFIAMFMIMLVIRRAGRELSVPFERSV</sequence>
<dbReference type="Proteomes" id="UP000679992">
    <property type="component" value="Unassembled WGS sequence"/>
</dbReference>
<keyword evidence="1" id="KW-0812">Transmembrane</keyword>
<accession>A0ABQ4M8Y9</accession>
<keyword evidence="3" id="KW-1185">Reference proteome</keyword>
<feature type="transmembrane region" description="Helical" evidence="1">
    <location>
        <begin position="80"/>
        <end position="104"/>
    </location>
</feature>
<evidence type="ECO:0000256" key="1">
    <source>
        <dbReference type="SAM" id="Phobius"/>
    </source>
</evidence>
<dbReference type="RefSeq" id="WP_211024000.1">
    <property type="nucleotide sequence ID" value="NZ_BOSL01000003.1"/>
</dbReference>
<gene>
    <name evidence="2" type="ORF">J42TS3_14520</name>
</gene>